<feature type="non-terminal residue" evidence="1">
    <location>
        <position position="1"/>
    </location>
</feature>
<organism evidence="1 2">
    <name type="scientific">Lucilia cuprina</name>
    <name type="common">Green bottle fly</name>
    <name type="synonym">Australian sheep blowfly</name>
    <dbReference type="NCBI Taxonomy" id="7375"/>
    <lineage>
        <taxon>Eukaryota</taxon>
        <taxon>Metazoa</taxon>
        <taxon>Ecdysozoa</taxon>
        <taxon>Arthropoda</taxon>
        <taxon>Hexapoda</taxon>
        <taxon>Insecta</taxon>
        <taxon>Pterygota</taxon>
        <taxon>Neoptera</taxon>
        <taxon>Endopterygota</taxon>
        <taxon>Diptera</taxon>
        <taxon>Brachycera</taxon>
        <taxon>Muscomorpha</taxon>
        <taxon>Oestroidea</taxon>
        <taxon>Calliphoridae</taxon>
        <taxon>Luciliinae</taxon>
        <taxon>Lucilia</taxon>
    </lineage>
</organism>
<gene>
    <name evidence="1" type="ORF">FF38_02520</name>
</gene>
<protein>
    <submittedName>
        <fullName evidence="1">Uncharacterized protein</fullName>
    </submittedName>
</protein>
<evidence type="ECO:0000313" key="2">
    <source>
        <dbReference type="Proteomes" id="UP000037069"/>
    </source>
</evidence>
<keyword evidence="2" id="KW-1185">Reference proteome</keyword>
<accession>A0A0L0BZA7</accession>
<proteinExistence type="predicted"/>
<name>A0A0L0BZA7_LUCCU</name>
<evidence type="ECO:0000313" key="1">
    <source>
        <dbReference type="EMBL" id="KNC25326.1"/>
    </source>
</evidence>
<comment type="caution">
    <text evidence="1">The sequence shown here is derived from an EMBL/GenBank/DDBJ whole genome shotgun (WGS) entry which is preliminary data.</text>
</comment>
<dbReference type="AlphaFoldDB" id="A0A0L0BZA7"/>
<sequence>RLYPHLYQPNDYCAKLRLYCLANNLCIPVVLYGPSFRLFQLQYAGILIKNSFTGQYSYFIFEILVSKICDIHLLICEIAVKMIEECSGELQQNALFRVLNDSKAELVYTFKHYDELKSIKIQNQFQYKNVIIELAASMQILGQQNQEKLLLLYKRSFLTHQPVATFCLDVNNPLTQYCAILPKFRNNTKLNNNFNDMEITLLLMMPLSQAKQPNELLNVKNFDKNIEGFMQQQKKHQLQQQQQHIQAQSVKKCSCFTLKSQHGSYGIKYTLRYVDIIGVELRECYHPQQRVNSNPIWIAGQSYQQTIYN</sequence>
<dbReference type="OrthoDB" id="3800936at2759"/>
<reference evidence="1 2" key="1">
    <citation type="journal article" date="2015" name="Nat. Commun.">
        <title>Lucilia cuprina genome unlocks parasitic fly biology to underpin future interventions.</title>
        <authorList>
            <person name="Anstead C.A."/>
            <person name="Korhonen P.K."/>
            <person name="Young N.D."/>
            <person name="Hall R.S."/>
            <person name="Jex A.R."/>
            <person name="Murali S.C."/>
            <person name="Hughes D.S."/>
            <person name="Lee S.F."/>
            <person name="Perry T."/>
            <person name="Stroehlein A.J."/>
            <person name="Ansell B.R."/>
            <person name="Breugelmans B."/>
            <person name="Hofmann A."/>
            <person name="Qu J."/>
            <person name="Dugan S."/>
            <person name="Lee S.L."/>
            <person name="Chao H."/>
            <person name="Dinh H."/>
            <person name="Han Y."/>
            <person name="Doddapaneni H.V."/>
            <person name="Worley K.C."/>
            <person name="Muzny D.M."/>
            <person name="Ioannidis P."/>
            <person name="Waterhouse R.M."/>
            <person name="Zdobnov E.M."/>
            <person name="James P.J."/>
            <person name="Bagnall N.H."/>
            <person name="Kotze A.C."/>
            <person name="Gibbs R.A."/>
            <person name="Richards S."/>
            <person name="Batterham P."/>
            <person name="Gasser R.B."/>
        </authorList>
    </citation>
    <scope>NUCLEOTIDE SEQUENCE [LARGE SCALE GENOMIC DNA]</scope>
    <source>
        <strain evidence="1 2">LS</strain>
        <tissue evidence="1">Full body</tissue>
    </source>
</reference>
<dbReference type="EMBL" id="JRES01001125">
    <property type="protein sequence ID" value="KNC25326.1"/>
    <property type="molecule type" value="Genomic_DNA"/>
</dbReference>
<dbReference type="Proteomes" id="UP000037069">
    <property type="component" value="Unassembled WGS sequence"/>
</dbReference>